<dbReference type="eggNOG" id="COG0401">
    <property type="taxonomic scope" value="Bacteria"/>
</dbReference>
<dbReference type="PANTHER" id="PTHR21659:SF42">
    <property type="entry name" value="UPF0057 MEMBRANE PROTEIN ZK632.10-RELATED"/>
    <property type="match status" value="1"/>
</dbReference>
<proteinExistence type="inferred from homology"/>
<dbReference type="Proteomes" id="UP000003844">
    <property type="component" value="Unassembled WGS sequence"/>
</dbReference>
<keyword evidence="8" id="KW-1185">Reference proteome</keyword>
<keyword evidence="4 6" id="KW-1133">Transmembrane helix</keyword>
<keyword evidence="5 6" id="KW-0472">Membrane</keyword>
<evidence type="ECO:0000256" key="4">
    <source>
        <dbReference type="ARBA" id="ARBA00022989"/>
    </source>
</evidence>
<dbReference type="EMBL" id="JH594605">
    <property type="protein sequence ID" value="EHQ04342.1"/>
    <property type="molecule type" value="Genomic_DNA"/>
</dbReference>
<evidence type="ECO:0000256" key="1">
    <source>
        <dbReference type="ARBA" id="ARBA00004370"/>
    </source>
</evidence>
<dbReference type="PANTHER" id="PTHR21659">
    <property type="entry name" value="HYDROPHOBIC PROTEIN RCI2 LOW TEMPERATURE AND SALT RESPONSIVE PROTEIN LTI6 -RELATED"/>
    <property type="match status" value="1"/>
</dbReference>
<keyword evidence="3 6" id="KW-0812">Transmembrane</keyword>
<comment type="subcellular location">
    <subcellularLocation>
        <location evidence="1">Membrane</location>
    </subcellularLocation>
</comment>
<evidence type="ECO:0000256" key="2">
    <source>
        <dbReference type="ARBA" id="ARBA00009530"/>
    </source>
</evidence>
<dbReference type="OrthoDB" id="2692128at2"/>
<protein>
    <recommendedName>
        <fullName evidence="9">YqaE/Pmp3 family membrane protein</fullName>
    </recommendedName>
</protein>
<dbReference type="InterPro" id="IPR000612">
    <property type="entry name" value="PMP3"/>
</dbReference>
<feature type="transmembrane region" description="Helical" evidence="6">
    <location>
        <begin position="26"/>
        <end position="48"/>
    </location>
</feature>
<accession>H2BR23</accession>
<evidence type="ECO:0000256" key="5">
    <source>
        <dbReference type="ARBA" id="ARBA00023136"/>
    </source>
</evidence>
<dbReference type="RefSeq" id="WP_006987234.1">
    <property type="nucleotide sequence ID" value="NZ_JH594605.1"/>
</dbReference>
<evidence type="ECO:0008006" key="9">
    <source>
        <dbReference type="Google" id="ProtNLM"/>
    </source>
</evidence>
<evidence type="ECO:0000256" key="6">
    <source>
        <dbReference type="SAM" id="Phobius"/>
    </source>
</evidence>
<evidence type="ECO:0000313" key="8">
    <source>
        <dbReference type="Proteomes" id="UP000003844"/>
    </source>
</evidence>
<sequence>MSLLTIVLNIILPPLAVFMKHGIGGTFFISLILTIIGWLPGVIHAFIVND</sequence>
<dbReference type="GO" id="GO:0016020">
    <property type="term" value="C:membrane"/>
    <property type="evidence" value="ECO:0007669"/>
    <property type="project" value="UniProtKB-SubCell"/>
</dbReference>
<comment type="similarity">
    <text evidence="2">Belongs to the UPF0057 (PMP3) family.</text>
</comment>
<organism evidence="7 8">
    <name type="scientific">Gillisia limnaea (strain DSM 15749 / LMG 21470 / R-8282)</name>
    <dbReference type="NCBI Taxonomy" id="865937"/>
    <lineage>
        <taxon>Bacteria</taxon>
        <taxon>Pseudomonadati</taxon>
        <taxon>Bacteroidota</taxon>
        <taxon>Flavobacteriia</taxon>
        <taxon>Flavobacteriales</taxon>
        <taxon>Flavobacteriaceae</taxon>
        <taxon>Gillisia</taxon>
    </lineage>
</organism>
<dbReference type="STRING" id="865937.Gilli_0188"/>
<evidence type="ECO:0000313" key="7">
    <source>
        <dbReference type="EMBL" id="EHQ04342.1"/>
    </source>
</evidence>
<gene>
    <name evidence="7" type="ORF">Gilli_0188</name>
</gene>
<dbReference type="AlphaFoldDB" id="H2BR23"/>
<dbReference type="HOGENOM" id="CLU_107649_7_1_10"/>
<reference evidence="8" key="1">
    <citation type="journal article" date="2012" name="Stand. Genomic Sci.">
        <title>Genome sequence of the Antarctic rhodopsins-containing flavobacterium Gillisia limnaea type strain (R-8282(T)).</title>
        <authorList>
            <person name="Riedel T."/>
            <person name="Held B."/>
            <person name="Nolan M."/>
            <person name="Lucas S."/>
            <person name="Lapidus A."/>
            <person name="Tice H."/>
            <person name="Del Rio T.G."/>
            <person name="Cheng J.F."/>
            <person name="Han C."/>
            <person name="Tapia R."/>
            <person name="Goodwin L.A."/>
            <person name="Pitluck S."/>
            <person name="Liolios K."/>
            <person name="Mavromatis K."/>
            <person name="Pagani I."/>
            <person name="Ivanova N."/>
            <person name="Mikhailova N."/>
            <person name="Pati A."/>
            <person name="Chen A."/>
            <person name="Palaniappan K."/>
            <person name="Land M."/>
            <person name="Rohde M."/>
            <person name="Tindall B.J."/>
            <person name="Detter J.C."/>
            <person name="Goker M."/>
            <person name="Bristow J."/>
            <person name="Eisen J.A."/>
            <person name="Markowitz V."/>
            <person name="Hugenholtz P."/>
            <person name="Kyrpides N.C."/>
            <person name="Klenk H.P."/>
            <person name="Woyke T."/>
        </authorList>
    </citation>
    <scope>NUCLEOTIDE SEQUENCE [LARGE SCALE GENOMIC DNA]</scope>
    <source>
        <strain evidence="8">DSM 15749 / LMG 21470 / R-8282</strain>
    </source>
</reference>
<name>H2BR23_GILLR</name>
<evidence type="ECO:0000256" key="3">
    <source>
        <dbReference type="ARBA" id="ARBA00022692"/>
    </source>
</evidence>
<dbReference type="Pfam" id="PF01679">
    <property type="entry name" value="Pmp3"/>
    <property type="match status" value="1"/>
</dbReference>